<dbReference type="AlphaFoldDB" id="A0A0K1P8R9"/>
<keyword evidence="4 8" id="KW-0418">Kinase</keyword>
<keyword evidence="5" id="KW-0902">Two-component regulatory system</keyword>
<dbReference type="InterPro" id="IPR029016">
    <property type="entry name" value="GAF-like_dom_sf"/>
</dbReference>
<evidence type="ECO:0000256" key="1">
    <source>
        <dbReference type="ARBA" id="ARBA00000085"/>
    </source>
</evidence>
<dbReference type="PROSITE" id="PS50109">
    <property type="entry name" value="HIS_KIN"/>
    <property type="match status" value="1"/>
</dbReference>
<feature type="compositionally biased region" description="Low complexity" evidence="6">
    <location>
        <begin position="400"/>
        <end position="424"/>
    </location>
</feature>
<dbReference type="STRING" id="1391653.AKJ08_0315"/>
<dbReference type="SMART" id="SM00388">
    <property type="entry name" value="HisKA"/>
    <property type="match status" value="1"/>
</dbReference>
<dbReference type="EMBL" id="CP012332">
    <property type="protein sequence ID" value="AKU89928.1"/>
    <property type="molecule type" value="Genomic_DNA"/>
</dbReference>
<dbReference type="Gene3D" id="1.10.287.130">
    <property type="match status" value="1"/>
</dbReference>
<reference evidence="8 9" key="1">
    <citation type="submission" date="2015-08" db="EMBL/GenBank/DDBJ databases">
        <authorList>
            <person name="Babu N.S."/>
            <person name="Beckwith C.J."/>
            <person name="Beseler K.G."/>
            <person name="Brison A."/>
            <person name="Carone J.V."/>
            <person name="Caskin T.P."/>
            <person name="Diamond M."/>
            <person name="Durham M.E."/>
            <person name="Foxe J.M."/>
            <person name="Go M."/>
            <person name="Henderson B.A."/>
            <person name="Jones I.B."/>
            <person name="McGettigan J.A."/>
            <person name="Micheletti S.J."/>
            <person name="Nasrallah M.E."/>
            <person name="Ortiz D."/>
            <person name="Piller C.R."/>
            <person name="Privatt S.R."/>
            <person name="Schneider S.L."/>
            <person name="Sharp S."/>
            <person name="Smith T.C."/>
            <person name="Stanton J.D."/>
            <person name="Ullery H.E."/>
            <person name="Wilson R.J."/>
            <person name="Serrano M.G."/>
            <person name="Buck G."/>
            <person name="Lee V."/>
            <person name="Wang Y."/>
            <person name="Carvalho R."/>
            <person name="Voegtly L."/>
            <person name="Shi R."/>
            <person name="Duckworth R."/>
            <person name="Johnson A."/>
            <person name="Loviza R."/>
            <person name="Walstead R."/>
            <person name="Shah Z."/>
            <person name="Kiflezghi M."/>
            <person name="Wade K."/>
            <person name="Ball S.L."/>
            <person name="Bradley K.W."/>
            <person name="Asai D.J."/>
            <person name="Bowman C.A."/>
            <person name="Russell D.A."/>
            <person name="Pope W.H."/>
            <person name="Jacobs-Sera D."/>
            <person name="Hendrix R.W."/>
            <person name="Hatfull G.F."/>
        </authorList>
    </citation>
    <scope>NUCLEOTIDE SEQUENCE [LARGE SCALE GENOMIC DNA]</scope>
    <source>
        <strain evidence="8 9">DSM 27710</strain>
    </source>
</reference>
<accession>A0A0K1P8R9</accession>
<dbReference type="SUPFAM" id="SSF55781">
    <property type="entry name" value="GAF domain-like"/>
    <property type="match status" value="1"/>
</dbReference>
<evidence type="ECO:0000256" key="3">
    <source>
        <dbReference type="ARBA" id="ARBA00022679"/>
    </source>
</evidence>
<dbReference type="EC" id="2.7.13.3" evidence="2"/>
<dbReference type="GO" id="GO:0000155">
    <property type="term" value="F:phosphorelay sensor kinase activity"/>
    <property type="evidence" value="ECO:0007669"/>
    <property type="project" value="InterPro"/>
</dbReference>
<dbReference type="CDD" id="cd00082">
    <property type="entry name" value="HisKA"/>
    <property type="match status" value="1"/>
</dbReference>
<keyword evidence="9" id="KW-1185">Reference proteome</keyword>
<name>A0A0K1P8R9_9BACT</name>
<dbReference type="PANTHER" id="PTHR43711:SF1">
    <property type="entry name" value="HISTIDINE KINASE 1"/>
    <property type="match status" value="1"/>
</dbReference>
<evidence type="ECO:0000256" key="6">
    <source>
        <dbReference type="SAM" id="MobiDB-lite"/>
    </source>
</evidence>
<dbReference type="SUPFAM" id="SSF47384">
    <property type="entry name" value="Homodimeric domain of signal transducing histidine kinase"/>
    <property type="match status" value="1"/>
</dbReference>
<gene>
    <name evidence="8" type="ORF">AKJ08_0315</name>
</gene>
<protein>
    <recommendedName>
        <fullName evidence="2">histidine kinase</fullName>
        <ecNumber evidence="2">2.7.13.3</ecNumber>
    </recommendedName>
</protein>
<dbReference type="Proteomes" id="UP000055590">
    <property type="component" value="Chromosome"/>
</dbReference>
<feature type="region of interest" description="Disordered" evidence="6">
    <location>
        <begin position="330"/>
        <end position="424"/>
    </location>
</feature>
<dbReference type="InterPro" id="IPR036890">
    <property type="entry name" value="HATPase_C_sf"/>
</dbReference>
<organism evidence="8 9">
    <name type="scientific">Vulgatibacter incomptus</name>
    <dbReference type="NCBI Taxonomy" id="1391653"/>
    <lineage>
        <taxon>Bacteria</taxon>
        <taxon>Pseudomonadati</taxon>
        <taxon>Myxococcota</taxon>
        <taxon>Myxococcia</taxon>
        <taxon>Myxococcales</taxon>
        <taxon>Cystobacterineae</taxon>
        <taxon>Vulgatibacteraceae</taxon>
        <taxon>Vulgatibacter</taxon>
    </lineage>
</organism>
<keyword evidence="3" id="KW-0808">Transferase</keyword>
<dbReference type="InterPro" id="IPR005467">
    <property type="entry name" value="His_kinase_dom"/>
</dbReference>
<feature type="compositionally biased region" description="Low complexity" evidence="6">
    <location>
        <begin position="330"/>
        <end position="384"/>
    </location>
</feature>
<dbReference type="SUPFAM" id="SSF55874">
    <property type="entry name" value="ATPase domain of HSP90 chaperone/DNA topoisomerase II/histidine kinase"/>
    <property type="match status" value="1"/>
</dbReference>
<evidence type="ECO:0000313" key="9">
    <source>
        <dbReference type="Proteomes" id="UP000055590"/>
    </source>
</evidence>
<dbReference type="KEGG" id="vin:AKJ08_0315"/>
<dbReference type="PANTHER" id="PTHR43711">
    <property type="entry name" value="TWO-COMPONENT HISTIDINE KINASE"/>
    <property type="match status" value="1"/>
</dbReference>
<evidence type="ECO:0000256" key="4">
    <source>
        <dbReference type="ARBA" id="ARBA00022777"/>
    </source>
</evidence>
<dbReference type="Pfam" id="PF00512">
    <property type="entry name" value="HisKA"/>
    <property type="match status" value="1"/>
</dbReference>
<dbReference type="InterPro" id="IPR003661">
    <property type="entry name" value="HisK_dim/P_dom"/>
</dbReference>
<evidence type="ECO:0000256" key="2">
    <source>
        <dbReference type="ARBA" id="ARBA00012438"/>
    </source>
</evidence>
<evidence type="ECO:0000256" key="5">
    <source>
        <dbReference type="ARBA" id="ARBA00023012"/>
    </source>
</evidence>
<dbReference type="InterPro" id="IPR050736">
    <property type="entry name" value="Sensor_HK_Regulatory"/>
</dbReference>
<comment type="catalytic activity">
    <reaction evidence="1">
        <text>ATP + protein L-histidine = ADP + protein N-phospho-L-histidine.</text>
        <dbReference type="EC" id="2.7.13.3"/>
    </reaction>
</comment>
<proteinExistence type="predicted"/>
<feature type="domain" description="Histidine kinase" evidence="7">
    <location>
        <begin position="173"/>
        <end position="330"/>
    </location>
</feature>
<dbReference type="InterPro" id="IPR036097">
    <property type="entry name" value="HisK_dim/P_sf"/>
</dbReference>
<sequence length="424" mass="45119">MTTPLFDDLQDILAEERSPDALKKGLAALAGAFRPRSSFAVVHDVAFDRLNVALARGRSDPRVKACSPGEGAIGRSFADKAQVVEKDGALVAVPMVARGEAVGVLAMVGGIFAQPTGPSADELALVQAIANACGAALDMGRTRAELERRTRELETANTRLSEGDRTRDALLSHISHELRTPLTTIKGYLAMGLKGRLGELSEKQLSVIGICDRNADRLLRLINDLLLTARLEAGQMTLDPKALGLRSVLQEAVQFLAGDAETARVELSVEAPEGEVFIRGNRDRLVEGFMHLLERGLRGRRDGEHITLTLLPSGRSASVQLLLSGIQLPPPSSLGSSRRSAPTAAPPASGSRSRGGSSSSTAATCGRSRIRRVCASPCSSRSSPAPSPPARWRGRRARARSSWSRTTTTAATASWSTSRPRASR</sequence>
<evidence type="ECO:0000259" key="7">
    <source>
        <dbReference type="PROSITE" id="PS50109"/>
    </source>
</evidence>
<evidence type="ECO:0000313" key="8">
    <source>
        <dbReference type="EMBL" id="AKU89928.1"/>
    </source>
</evidence>
<dbReference type="Gene3D" id="3.30.450.40">
    <property type="match status" value="1"/>
</dbReference>